<evidence type="ECO:0000313" key="1">
    <source>
        <dbReference type="EMBL" id="CAF4263881.1"/>
    </source>
</evidence>
<dbReference type="Gene3D" id="1.25.40.180">
    <property type="match status" value="1"/>
</dbReference>
<comment type="caution">
    <text evidence="1">The sequence shown here is derived from an EMBL/GenBank/DDBJ whole genome shotgun (WGS) entry which is preliminary data.</text>
</comment>
<dbReference type="EMBL" id="CAJOBH010292185">
    <property type="protein sequence ID" value="CAF5182492.1"/>
    <property type="molecule type" value="Genomic_DNA"/>
</dbReference>
<organism evidence="1 3">
    <name type="scientific">Rotaria magnacalcarata</name>
    <dbReference type="NCBI Taxonomy" id="392030"/>
    <lineage>
        <taxon>Eukaryota</taxon>
        <taxon>Metazoa</taxon>
        <taxon>Spiralia</taxon>
        <taxon>Gnathifera</taxon>
        <taxon>Rotifera</taxon>
        <taxon>Eurotatoria</taxon>
        <taxon>Bdelloidea</taxon>
        <taxon>Philodinida</taxon>
        <taxon>Philodinidae</taxon>
        <taxon>Rotaria</taxon>
    </lineage>
</organism>
<sequence>MLRETVALQVLLFLLKNSKKHNTELAVQLLKECGEKLLHASREELDFVRATLTKSLDESS</sequence>
<evidence type="ECO:0000313" key="3">
    <source>
        <dbReference type="Proteomes" id="UP000681720"/>
    </source>
</evidence>
<gene>
    <name evidence="2" type="ORF">BYL167_LOCUS79183</name>
    <name evidence="1" type="ORF">GIL414_LOCUS24243</name>
</gene>
<evidence type="ECO:0000313" key="2">
    <source>
        <dbReference type="EMBL" id="CAF5182492.1"/>
    </source>
</evidence>
<accession>A0A8S2T3T6</accession>
<reference evidence="1" key="1">
    <citation type="submission" date="2021-02" db="EMBL/GenBank/DDBJ databases">
        <authorList>
            <person name="Nowell W R."/>
        </authorList>
    </citation>
    <scope>NUCLEOTIDE SEQUENCE</scope>
</reference>
<protein>
    <submittedName>
        <fullName evidence="1">Uncharacterized protein</fullName>
    </submittedName>
</protein>
<proteinExistence type="predicted"/>
<name>A0A8S2T3T6_9BILA</name>
<dbReference type="EMBL" id="CAJOBJ010029365">
    <property type="protein sequence ID" value="CAF4263881.1"/>
    <property type="molecule type" value="Genomic_DNA"/>
</dbReference>
<feature type="non-terminal residue" evidence="1">
    <location>
        <position position="1"/>
    </location>
</feature>
<dbReference type="Proteomes" id="UP000681720">
    <property type="component" value="Unassembled WGS sequence"/>
</dbReference>
<dbReference type="Proteomes" id="UP000681967">
    <property type="component" value="Unassembled WGS sequence"/>
</dbReference>
<dbReference type="AlphaFoldDB" id="A0A8S2T3T6"/>